<protein>
    <submittedName>
        <fullName evidence="3">Uncharacterized protein</fullName>
    </submittedName>
</protein>
<keyword evidence="4" id="KW-1185">Reference proteome</keyword>
<comment type="caution">
    <text evidence="3">The sequence shown here is derived from an EMBL/GenBank/DDBJ whole genome shotgun (WGS) entry which is preliminary data.</text>
</comment>
<dbReference type="RefSeq" id="WP_109796186.1">
    <property type="nucleotide sequence ID" value="NZ_PHIG01000007.1"/>
</dbReference>
<dbReference type="EMBL" id="PHIG01000007">
    <property type="protein sequence ID" value="PJK31196.1"/>
    <property type="molecule type" value="Genomic_DNA"/>
</dbReference>
<dbReference type="AlphaFoldDB" id="A0A2M9G696"/>
<proteinExistence type="predicted"/>
<evidence type="ECO:0000313" key="4">
    <source>
        <dbReference type="Proteomes" id="UP000229498"/>
    </source>
</evidence>
<dbReference type="OrthoDB" id="8419954at2"/>
<evidence type="ECO:0000256" key="1">
    <source>
        <dbReference type="SAM" id="MobiDB-lite"/>
    </source>
</evidence>
<keyword evidence="2" id="KW-1133">Transmembrane helix</keyword>
<feature type="region of interest" description="Disordered" evidence="1">
    <location>
        <begin position="89"/>
        <end position="113"/>
    </location>
</feature>
<sequence>MANDNILSRGKPYGIGITGGIVVGVIIVFASGWGVTSAAMEDAVHDAKVEPMASLCAAEAMRSWEAQGNTAEELAGWDNREKREELAKSVTSEWPVPDPLKDDINDACEGQMA</sequence>
<reference evidence="3 4" key="1">
    <citation type="submission" date="2017-11" db="EMBL/GenBank/DDBJ databases">
        <title>Draft genome sequence of Rhizobiales bacterium SY3-13.</title>
        <authorList>
            <person name="Sun C."/>
        </authorList>
    </citation>
    <scope>NUCLEOTIDE SEQUENCE [LARGE SCALE GENOMIC DNA]</scope>
    <source>
        <strain evidence="3 4">SY3-13</strain>
    </source>
</reference>
<keyword evidence="2" id="KW-0812">Transmembrane</keyword>
<gene>
    <name evidence="3" type="ORF">CVT23_02915</name>
</gene>
<keyword evidence="2" id="KW-0472">Membrane</keyword>
<evidence type="ECO:0000313" key="3">
    <source>
        <dbReference type="EMBL" id="PJK31196.1"/>
    </source>
</evidence>
<organism evidence="3 4">
    <name type="scientific">Minwuia thermotolerans</name>
    <dbReference type="NCBI Taxonomy" id="2056226"/>
    <lineage>
        <taxon>Bacteria</taxon>
        <taxon>Pseudomonadati</taxon>
        <taxon>Pseudomonadota</taxon>
        <taxon>Alphaproteobacteria</taxon>
        <taxon>Minwuiales</taxon>
        <taxon>Minwuiaceae</taxon>
        <taxon>Minwuia</taxon>
    </lineage>
</organism>
<accession>A0A2M9G696</accession>
<evidence type="ECO:0000256" key="2">
    <source>
        <dbReference type="SAM" id="Phobius"/>
    </source>
</evidence>
<name>A0A2M9G696_9PROT</name>
<dbReference type="Proteomes" id="UP000229498">
    <property type="component" value="Unassembled WGS sequence"/>
</dbReference>
<feature type="transmembrane region" description="Helical" evidence="2">
    <location>
        <begin position="12"/>
        <end position="35"/>
    </location>
</feature>